<organism evidence="2">
    <name type="scientific">Sesamum angustifolium</name>
    <dbReference type="NCBI Taxonomy" id="2727405"/>
    <lineage>
        <taxon>Eukaryota</taxon>
        <taxon>Viridiplantae</taxon>
        <taxon>Streptophyta</taxon>
        <taxon>Embryophyta</taxon>
        <taxon>Tracheophyta</taxon>
        <taxon>Spermatophyta</taxon>
        <taxon>Magnoliopsida</taxon>
        <taxon>eudicotyledons</taxon>
        <taxon>Gunneridae</taxon>
        <taxon>Pentapetalae</taxon>
        <taxon>asterids</taxon>
        <taxon>lamiids</taxon>
        <taxon>Lamiales</taxon>
        <taxon>Pedaliaceae</taxon>
        <taxon>Sesamum</taxon>
    </lineage>
</organism>
<feature type="region of interest" description="Disordered" evidence="1">
    <location>
        <begin position="1"/>
        <end position="21"/>
    </location>
</feature>
<proteinExistence type="predicted"/>
<accession>A0AAW2NXX2</accession>
<evidence type="ECO:0000313" key="2">
    <source>
        <dbReference type="EMBL" id="KAL0348750.1"/>
    </source>
</evidence>
<comment type="caution">
    <text evidence="2">The sequence shown here is derived from an EMBL/GenBank/DDBJ whole genome shotgun (WGS) entry which is preliminary data.</text>
</comment>
<evidence type="ECO:0000256" key="1">
    <source>
        <dbReference type="SAM" id="MobiDB-lite"/>
    </source>
</evidence>
<reference evidence="2" key="2">
    <citation type="journal article" date="2024" name="Plant">
        <title>Genomic evolution and insights into agronomic trait innovations of Sesamum species.</title>
        <authorList>
            <person name="Miao H."/>
            <person name="Wang L."/>
            <person name="Qu L."/>
            <person name="Liu H."/>
            <person name="Sun Y."/>
            <person name="Le M."/>
            <person name="Wang Q."/>
            <person name="Wei S."/>
            <person name="Zheng Y."/>
            <person name="Lin W."/>
            <person name="Duan Y."/>
            <person name="Cao H."/>
            <person name="Xiong S."/>
            <person name="Wang X."/>
            <person name="Wei L."/>
            <person name="Li C."/>
            <person name="Ma Q."/>
            <person name="Ju M."/>
            <person name="Zhao R."/>
            <person name="Li G."/>
            <person name="Mu C."/>
            <person name="Tian Q."/>
            <person name="Mei H."/>
            <person name="Zhang T."/>
            <person name="Gao T."/>
            <person name="Zhang H."/>
        </authorList>
    </citation>
    <scope>NUCLEOTIDE SEQUENCE</scope>
    <source>
        <strain evidence="2">G01</strain>
    </source>
</reference>
<feature type="compositionally biased region" description="Basic and acidic residues" evidence="1">
    <location>
        <begin position="1"/>
        <end position="20"/>
    </location>
</feature>
<dbReference type="EMBL" id="JACGWK010000006">
    <property type="protein sequence ID" value="KAL0348750.1"/>
    <property type="molecule type" value="Genomic_DNA"/>
</dbReference>
<dbReference type="AlphaFoldDB" id="A0AAW2NXX2"/>
<sequence>MESPKTEKLDNNAGTEHKATEAPSTVTSQCFVLINLCHFDIFKHQRDLARDWKSIHEAYGCNPGSSKRSSDLTLQIPPRPVGLAGSRSGKYTLQSPGVVSGSSPTGGFLRAFSFKKRSTGSDSIRSSLLSSDPKATPESPNFSNHVTNLNWKRCTSLPVTPASNLSPHIIVPASASEGKRPYVTSETWNFPPGYCLL</sequence>
<reference evidence="2" key="1">
    <citation type="submission" date="2020-06" db="EMBL/GenBank/DDBJ databases">
        <authorList>
            <person name="Li T."/>
            <person name="Hu X."/>
            <person name="Zhang T."/>
            <person name="Song X."/>
            <person name="Zhang H."/>
            <person name="Dai N."/>
            <person name="Sheng W."/>
            <person name="Hou X."/>
            <person name="Wei L."/>
        </authorList>
    </citation>
    <scope>NUCLEOTIDE SEQUENCE</scope>
    <source>
        <strain evidence="2">G01</strain>
        <tissue evidence="2">Leaf</tissue>
    </source>
</reference>
<name>A0AAW2NXX2_9LAMI</name>
<protein>
    <submittedName>
        <fullName evidence="2">Uncharacterized protein</fullName>
    </submittedName>
</protein>
<gene>
    <name evidence="2" type="ORF">Sangu_1102800</name>
</gene>